<keyword evidence="11" id="KW-1185">Reference proteome</keyword>
<evidence type="ECO:0000256" key="8">
    <source>
        <dbReference type="RuleBase" id="RU366017"/>
    </source>
</evidence>
<dbReference type="GO" id="GO:0016020">
    <property type="term" value="C:membrane"/>
    <property type="evidence" value="ECO:0007669"/>
    <property type="project" value="UniProtKB-SubCell"/>
</dbReference>
<dbReference type="Pfam" id="PF01697">
    <property type="entry name" value="Glyco_transf_92"/>
    <property type="match status" value="1"/>
</dbReference>
<organism evidence="10 11">
    <name type="scientific">Heterodera trifolii</name>
    <dbReference type="NCBI Taxonomy" id="157864"/>
    <lineage>
        <taxon>Eukaryota</taxon>
        <taxon>Metazoa</taxon>
        <taxon>Ecdysozoa</taxon>
        <taxon>Nematoda</taxon>
        <taxon>Chromadorea</taxon>
        <taxon>Rhabditida</taxon>
        <taxon>Tylenchina</taxon>
        <taxon>Tylenchomorpha</taxon>
        <taxon>Tylenchoidea</taxon>
        <taxon>Heteroderidae</taxon>
        <taxon>Heteroderinae</taxon>
        <taxon>Heterodera</taxon>
    </lineage>
</organism>
<dbReference type="InterPro" id="IPR052012">
    <property type="entry name" value="GTase_92"/>
</dbReference>
<name>A0ABD2I874_9BILA</name>
<evidence type="ECO:0000256" key="6">
    <source>
        <dbReference type="ARBA" id="ARBA00022989"/>
    </source>
</evidence>
<keyword evidence="7" id="KW-0472">Membrane</keyword>
<comment type="caution">
    <text evidence="10">The sequence shown here is derived from an EMBL/GenBank/DDBJ whole genome shotgun (WGS) entry which is preliminary data.</text>
</comment>
<dbReference type="Proteomes" id="UP001620626">
    <property type="component" value="Unassembled WGS sequence"/>
</dbReference>
<dbReference type="EC" id="2.4.1.-" evidence="8"/>
<protein>
    <recommendedName>
        <fullName evidence="8">Glycosyltransferase family 92 protein</fullName>
        <ecNumber evidence="8">2.4.1.-</ecNumber>
    </recommendedName>
</protein>
<dbReference type="GO" id="GO:0016757">
    <property type="term" value="F:glycosyltransferase activity"/>
    <property type="evidence" value="ECO:0007669"/>
    <property type="project" value="UniProtKB-UniRule"/>
</dbReference>
<dbReference type="InterPro" id="IPR008166">
    <property type="entry name" value="Glyco_transf_92"/>
</dbReference>
<keyword evidence="6" id="KW-1133">Transmembrane helix</keyword>
<accession>A0ABD2I874</accession>
<feature type="chain" id="PRO_5044885498" description="Glycosyltransferase family 92 protein" evidence="9">
    <location>
        <begin position="23"/>
        <end position="510"/>
    </location>
</feature>
<evidence type="ECO:0000313" key="10">
    <source>
        <dbReference type="EMBL" id="KAL3076402.1"/>
    </source>
</evidence>
<evidence type="ECO:0000256" key="7">
    <source>
        <dbReference type="ARBA" id="ARBA00023136"/>
    </source>
</evidence>
<evidence type="ECO:0000256" key="3">
    <source>
        <dbReference type="ARBA" id="ARBA00022676"/>
    </source>
</evidence>
<evidence type="ECO:0000313" key="11">
    <source>
        <dbReference type="Proteomes" id="UP001620626"/>
    </source>
</evidence>
<dbReference type="PANTHER" id="PTHR21645">
    <property type="entry name" value="GLYCOSYLTRANSFERASE FAMILY 92 PROTEIN"/>
    <property type="match status" value="1"/>
</dbReference>
<keyword evidence="4 8" id="KW-0808">Transferase</keyword>
<evidence type="ECO:0000256" key="9">
    <source>
        <dbReference type="SAM" id="SignalP"/>
    </source>
</evidence>
<keyword evidence="9" id="KW-0732">Signal</keyword>
<evidence type="ECO:0000256" key="2">
    <source>
        <dbReference type="ARBA" id="ARBA00007647"/>
    </source>
</evidence>
<dbReference type="PANTHER" id="PTHR21645:SF2">
    <property type="entry name" value="GLYCOSYLTRANSFERASE FAMILY 92 PROTEIN F59C6.8"/>
    <property type="match status" value="1"/>
</dbReference>
<evidence type="ECO:0000256" key="5">
    <source>
        <dbReference type="ARBA" id="ARBA00022692"/>
    </source>
</evidence>
<evidence type="ECO:0000256" key="4">
    <source>
        <dbReference type="ARBA" id="ARBA00022679"/>
    </source>
</evidence>
<sequence length="510" mass="59351">MQTNWFCYLVLLSLIHWDQYKSYCTIKRQIQIEKEKENNASRREHLFFYSSFIYYQRETANDNNKREKAHLVVLYLAQDDHRSIDQMQCMVEKNIFTKKRMSIDKEQIHSLGICALDLFVLTCKIDQELIHKRSSYSIILPPSAEDEANKKLKRPLAKVTLNPKWPSYKKRGLVLCMSRVFLFEKWQLLVTGLEAYRMFKVDLVVTHIQSAVLAVYQLLKAYEQLGFLKIMPGIKFPHFRGMPWNPNAETEFNGQILLAHECFYEHRESAQFIGLIDWDDLLVPSRHFSTLPAAFSAAFAKNRDTAYFLVNKLEASFVEQNVETPTEFSLRKMLTNGIRTAEMYNDEKMVVRPTALRGFWMHNSQNVLPNKRAVKLFTNYSMLLHLANEDRVNSDEFQNEFMTKFNISEMHRHAIKQLTKLKDLKLPSSQPFYRALVDCHNQIFAFYKTVGPGESGCLSYSLCVLPRIPNAMCTVTKSKFDTVVANGAVFHVRTKSEFVEERCTENGGGI</sequence>
<dbReference type="AlphaFoldDB" id="A0ABD2I874"/>
<evidence type="ECO:0000256" key="1">
    <source>
        <dbReference type="ARBA" id="ARBA00004167"/>
    </source>
</evidence>
<comment type="subcellular location">
    <subcellularLocation>
        <location evidence="1">Membrane</location>
        <topology evidence="1">Single-pass membrane protein</topology>
    </subcellularLocation>
</comment>
<feature type="signal peptide" evidence="9">
    <location>
        <begin position="1"/>
        <end position="22"/>
    </location>
</feature>
<proteinExistence type="inferred from homology"/>
<reference evidence="10 11" key="1">
    <citation type="submission" date="2024-10" db="EMBL/GenBank/DDBJ databases">
        <authorList>
            <person name="Kim D."/>
        </authorList>
    </citation>
    <scope>NUCLEOTIDE SEQUENCE [LARGE SCALE GENOMIC DNA]</scope>
    <source>
        <strain evidence="10">BH-2024</strain>
    </source>
</reference>
<comment type="similarity">
    <text evidence="2 8">Belongs to the glycosyltransferase 92 family.</text>
</comment>
<keyword evidence="5" id="KW-0812">Transmembrane</keyword>
<dbReference type="EMBL" id="JBICBT010001253">
    <property type="protein sequence ID" value="KAL3076402.1"/>
    <property type="molecule type" value="Genomic_DNA"/>
</dbReference>
<keyword evidence="3 8" id="KW-0328">Glycosyltransferase</keyword>
<gene>
    <name evidence="10" type="ORF">niasHT_039891</name>
</gene>